<protein>
    <submittedName>
        <fullName evidence="2">Transcriptional regulator</fullName>
    </submittedName>
</protein>
<dbReference type="EMBL" id="PFUO01000153">
    <property type="protein sequence ID" value="PJB15662.1"/>
    <property type="molecule type" value="Genomic_DNA"/>
</dbReference>
<evidence type="ECO:0000313" key="2">
    <source>
        <dbReference type="EMBL" id="PJB15662.1"/>
    </source>
</evidence>
<evidence type="ECO:0000259" key="1">
    <source>
        <dbReference type="SMART" id="SM00470"/>
    </source>
</evidence>
<reference evidence="3" key="1">
    <citation type="submission" date="2017-09" db="EMBL/GenBank/DDBJ databases">
        <title>Depth-based differentiation of microbial function through sediment-hosted aquifers and enrichment of novel symbionts in the deep terrestrial subsurface.</title>
        <authorList>
            <person name="Probst A.J."/>
            <person name="Ladd B."/>
            <person name="Jarett J.K."/>
            <person name="Geller-Mcgrath D.E."/>
            <person name="Sieber C.M.K."/>
            <person name="Emerson J.B."/>
            <person name="Anantharaman K."/>
            <person name="Thomas B.C."/>
            <person name="Malmstrom R."/>
            <person name="Stieglmeier M."/>
            <person name="Klingl A."/>
            <person name="Woyke T."/>
            <person name="Ryan C.M."/>
            <person name="Banfield J.F."/>
        </authorList>
    </citation>
    <scope>NUCLEOTIDE SEQUENCE [LARGE SCALE GENOMIC DNA]</scope>
</reference>
<dbReference type="InterPro" id="IPR003115">
    <property type="entry name" value="ParB_N"/>
</dbReference>
<gene>
    <name evidence="2" type="ORF">CO116_03360</name>
</gene>
<dbReference type="CDD" id="cd16400">
    <property type="entry name" value="ParB_Srx_like_nuclease"/>
    <property type="match status" value="1"/>
</dbReference>
<dbReference type="SUPFAM" id="SSF110849">
    <property type="entry name" value="ParB/Sulfiredoxin"/>
    <property type="match status" value="1"/>
</dbReference>
<dbReference type="SMART" id="SM00470">
    <property type="entry name" value="ParB"/>
    <property type="match status" value="1"/>
</dbReference>
<name>A0A2M8ADI8_9BACT</name>
<organism evidence="2 3">
    <name type="scientific">Candidatus Falkowbacteria bacterium CG_4_9_14_3_um_filter_38_19</name>
    <dbReference type="NCBI Taxonomy" id="1974559"/>
    <lineage>
        <taxon>Bacteria</taxon>
        <taxon>Candidatus Falkowiibacteriota</taxon>
    </lineage>
</organism>
<dbReference type="Gene3D" id="3.90.1530.10">
    <property type="entry name" value="Conserved hypothetical protein from pyrococcus furiosus pfu- 392566-001, ParB domain"/>
    <property type="match status" value="1"/>
</dbReference>
<dbReference type="InterPro" id="IPR036086">
    <property type="entry name" value="ParB/Sulfiredoxin_sf"/>
</dbReference>
<comment type="caution">
    <text evidence="2">The sequence shown here is derived from an EMBL/GenBank/DDBJ whole genome shotgun (WGS) entry which is preliminary data.</text>
</comment>
<sequence length="132" mass="15399">MKKSITLIEINKLKSHETVEQKRLAKLIRRIKKGGHLKNPIVVDRTSFVVLDGHHRIAVLKLLGCKKIPAFLVDYKSKDVRVYLRRKGLIMKIIKEMVIEKGKDGRPFPPKTTRHLLKYRPRGINMDLKKLK</sequence>
<dbReference type="Pfam" id="PF02195">
    <property type="entry name" value="ParB_N"/>
    <property type="match status" value="1"/>
</dbReference>
<evidence type="ECO:0000313" key="3">
    <source>
        <dbReference type="Proteomes" id="UP000230611"/>
    </source>
</evidence>
<accession>A0A2M8ADI8</accession>
<dbReference type="Proteomes" id="UP000230611">
    <property type="component" value="Unassembled WGS sequence"/>
</dbReference>
<dbReference type="AlphaFoldDB" id="A0A2M8ADI8"/>
<proteinExistence type="predicted"/>
<feature type="domain" description="ParB-like N-terminal" evidence="1">
    <location>
        <begin position="6"/>
        <end position="90"/>
    </location>
</feature>